<evidence type="ECO:0000313" key="2">
    <source>
        <dbReference type="EMBL" id="HIU55161.1"/>
    </source>
</evidence>
<gene>
    <name evidence="2" type="ORF">IAB03_05045</name>
</gene>
<feature type="non-terminal residue" evidence="2">
    <location>
        <position position="169"/>
    </location>
</feature>
<proteinExistence type="predicted"/>
<sequence length="169" mass="18739">MKFSDRNDWTIRLTDTSYFEQDKMLFYNLLPNSKLRGQIEKANDFTKRRLSGKMIFELLSVVGPERIIENRLMTKGPHTPVLNSGSDEEKDPDPSDKGSESKEESSPVLSSGSDEEKGPNLSDKGSESKEESSLVLSSGSDEEKDPDPSDKGSESKEESSPVLNSDSDD</sequence>
<evidence type="ECO:0000313" key="3">
    <source>
        <dbReference type="Proteomes" id="UP000824112"/>
    </source>
</evidence>
<name>A0A9D1SCJ6_9BACT</name>
<dbReference type="Proteomes" id="UP000824112">
    <property type="component" value="Unassembled WGS sequence"/>
</dbReference>
<protein>
    <submittedName>
        <fullName evidence="2">Uncharacterized protein</fullName>
    </submittedName>
</protein>
<feature type="compositionally biased region" description="Basic and acidic residues" evidence="1">
    <location>
        <begin position="114"/>
        <end position="132"/>
    </location>
</feature>
<reference evidence="2" key="1">
    <citation type="submission" date="2020-10" db="EMBL/GenBank/DDBJ databases">
        <authorList>
            <person name="Gilroy R."/>
        </authorList>
    </citation>
    <scope>NUCLEOTIDE SEQUENCE</scope>
    <source>
        <strain evidence="2">CHK158-818</strain>
    </source>
</reference>
<dbReference type="AlphaFoldDB" id="A0A9D1SCJ6"/>
<dbReference type="EMBL" id="DVNA01000117">
    <property type="protein sequence ID" value="HIU55161.1"/>
    <property type="molecule type" value="Genomic_DNA"/>
</dbReference>
<evidence type="ECO:0000256" key="1">
    <source>
        <dbReference type="SAM" id="MobiDB-lite"/>
    </source>
</evidence>
<organism evidence="2 3">
    <name type="scientific">Candidatus Gallibacteroides avistercoris</name>
    <dbReference type="NCBI Taxonomy" id="2840833"/>
    <lineage>
        <taxon>Bacteria</taxon>
        <taxon>Pseudomonadati</taxon>
        <taxon>Bacteroidota</taxon>
        <taxon>Bacteroidia</taxon>
        <taxon>Bacteroidales</taxon>
        <taxon>Bacteroidaceae</taxon>
        <taxon>Bacteroidaceae incertae sedis</taxon>
        <taxon>Candidatus Gallibacteroides</taxon>
    </lineage>
</organism>
<feature type="region of interest" description="Disordered" evidence="1">
    <location>
        <begin position="70"/>
        <end position="169"/>
    </location>
</feature>
<accession>A0A9D1SCJ6</accession>
<reference evidence="2" key="2">
    <citation type="journal article" date="2021" name="PeerJ">
        <title>Extensive microbial diversity within the chicken gut microbiome revealed by metagenomics and culture.</title>
        <authorList>
            <person name="Gilroy R."/>
            <person name="Ravi A."/>
            <person name="Getino M."/>
            <person name="Pursley I."/>
            <person name="Horton D.L."/>
            <person name="Alikhan N.F."/>
            <person name="Baker D."/>
            <person name="Gharbi K."/>
            <person name="Hall N."/>
            <person name="Watson M."/>
            <person name="Adriaenssens E.M."/>
            <person name="Foster-Nyarko E."/>
            <person name="Jarju S."/>
            <person name="Secka A."/>
            <person name="Antonio M."/>
            <person name="Oren A."/>
            <person name="Chaudhuri R.R."/>
            <person name="La Ragione R."/>
            <person name="Hildebrand F."/>
            <person name="Pallen M.J."/>
        </authorList>
    </citation>
    <scope>NUCLEOTIDE SEQUENCE</scope>
    <source>
        <strain evidence="2">CHK158-818</strain>
    </source>
</reference>
<feature type="compositionally biased region" description="Basic and acidic residues" evidence="1">
    <location>
        <begin position="92"/>
        <end position="105"/>
    </location>
</feature>
<feature type="compositionally biased region" description="Basic and acidic residues" evidence="1">
    <location>
        <begin position="146"/>
        <end position="159"/>
    </location>
</feature>
<comment type="caution">
    <text evidence="2">The sequence shown here is derived from an EMBL/GenBank/DDBJ whole genome shotgun (WGS) entry which is preliminary data.</text>
</comment>